<dbReference type="EMBL" id="CP036275">
    <property type="protein sequence ID" value="QDU36549.1"/>
    <property type="molecule type" value="Genomic_DNA"/>
</dbReference>
<evidence type="ECO:0000256" key="1">
    <source>
        <dbReference type="SAM" id="MobiDB-lite"/>
    </source>
</evidence>
<name>A0A517Z277_9PLAN</name>
<protein>
    <submittedName>
        <fullName evidence="2">Uncharacterized protein</fullName>
    </submittedName>
</protein>
<reference evidence="2 3" key="1">
    <citation type="submission" date="2019-02" db="EMBL/GenBank/DDBJ databases">
        <title>Deep-cultivation of Planctomycetes and their phenomic and genomic characterization uncovers novel biology.</title>
        <authorList>
            <person name="Wiegand S."/>
            <person name="Jogler M."/>
            <person name="Boedeker C."/>
            <person name="Pinto D."/>
            <person name="Vollmers J."/>
            <person name="Rivas-Marin E."/>
            <person name="Kohn T."/>
            <person name="Peeters S.H."/>
            <person name="Heuer A."/>
            <person name="Rast P."/>
            <person name="Oberbeckmann S."/>
            <person name="Bunk B."/>
            <person name="Jeske O."/>
            <person name="Meyerdierks A."/>
            <person name="Storesund J.E."/>
            <person name="Kallscheuer N."/>
            <person name="Luecker S."/>
            <person name="Lage O.M."/>
            <person name="Pohl T."/>
            <person name="Merkel B.J."/>
            <person name="Hornburger P."/>
            <person name="Mueller R.-W."/>
            <person name="Bruemmer F."/>
            <person name="Labrenz M."/>
            <person name="Spormann A.M."/>
            <person name="Op den Camp H."/>
            <person name="Overmann J."/>
            <person name="Amann R."/>
            <person name="Jetten M.S.M."/>
            <person name="Mascher T."/>
            <person name="Medema M.H."/>
            <person name="Devos D.P."/>
            <person name="Kaster A.-K."/>
            <person name="Ovreas L."/>
            <person name="Rohde M."/>
            <person name="Galperin M.Y."/>
            <person name="Jogler C."/>
        </authorList>
    </citation>
    <scope>NUCLEOTIDE SEQUENCE [LARGE SCALE GENOMIC DNA]</scope>
    <source>
        <strain evidence="2 3">Mal4</strain>
    </source>
</reference>
<sequence>MRLRRTGLKTGVTRSPGIHGPGFPSASQAFPRDSPLATEAFFVASLAMLTPSTATRPCLFQNGAEHSQ</sequence>
<gene>
    <name evidence="2" type="ORF">Mal4_08360</name>
</gene>
<dbReference type="KEGG" id="mri:Mal4_08360"/>
<proteinExistence type="predicted"/>
<evidence type="ECO:0000313" key="3">
    <source>
        <dbReference type="Proteomes" id="UP000320496"/>
    </source>
</evidence>
<feature type="region of interest" description="Disordered" evidence="1">
    <location>
        <begin position="1"/>
        <end position="30"/>
    </location>
</feature>
<accession>A0A517Z277</accession>
<dbReference type="Proteomes" id="UP000320496">
    <property type="component" value="Chromosome"/>
</dbReference>
<evidence type="ECO:0000313" key="2">
    <source>
        <dbReference type="EMBL" id="QDU36549.1"/>
    </source>
</evidence>
<keyword evidence="3" id="KW-1185">Reference proteome</keyword>
<dbReference type="AlphaFoldDB" id="A0A517Z277"/>
<organism evidence="2 3">
    <name type="scientific">Maioricimonas rarisocia</name>
    <dbReference type="NCBI Taxonomy" id="2528026"/>
    <lineage>
        <taxon>Bacteria</taxon>
        <taxon>Pseudomonadati</taxon>
        <taxon>Planctomycetota</taxon>
        <taxon>Planctomycetia</taxon>
        <taxon>Planctomycetales</taxon>
        <taxon>Planctomycetaceae</taxon>
        <taxon>Maioricimonas</taxon>
    </lineage>
</organism>